<evidence type="ECO:0000256" key="2">
    <source>
        <dbReference type="SAM" id="Phobius"/>
    </source>
</evidence>
<accession>H0E6A4</accession>
<feature type="region of interest" description="Disordered" evidence="1">
    <location>
        <begin position="1"/>
        <end position="25"/>
    </location>
</feature>
<sequence>MTPPSSTVDRRPGDPGSALPEAVSRRVRSTDGTLLAVREWGPDGAPTVVLVHGYPDTSELWHGVVERLAADHHVVAYDVRGAGASDRPRGVRGYRLEQLSRDLAAVLDATTDPGERIHLVGHDWGAIQSWESAASPTVAPRLASFTAVAGPSLDLTGHWVRHRLRLDGRAARQNARQLLHSWYIVAFHLPLLAPLAWRLGIGRSWARVFARSEGVAPPAGHPAPTITRDGIDGIGLYRANMLSRVLRPRYERVEVPLVQIGITLRDNFISPDLYEDLPDLVPELWVRRADAPHWMPVLDPGTVARWVREAVAAVEQGAPRPADAAAR</sequence>
<evidence type="ECO:0000313" key="5">
    <source>
        <dbReference type="Proteomes" id="UP000005143"/>
    </source>
</evidence>
<dbReference type="RefSeq" id="WP_007575198.1">
    <property type="nucleotide sequence ID" value="NZ_AGUD01000201.1"/>
</dbReference>
<dbReference type="Pfam" id="PF00561">
    <property type="entry name" value="Abhydrolase_1"/>
    <property type="match status" value="1"/>
</dbReference>
<keyword evidence="5" id="KW-1185">Reference proteome</keyword>
<keyword evidence="2" id="KW-1133">Transmembrane helix</keyword>
<dbReference type="Gene3D" id="3.40.50.1820">
    <property type="entry name" value="alpha/beta hydrolase"/>
    <property type="match status" value="1"/>
</dbReference>
<keyword evidence="2" id="KW-0472">Membrane</keyword>
<dbReference type="GO" id="GO:0003824">
    <property type="term" value="F:catalytic activity"/>
    <property type="evidence" value="ECO:0007669"/>
    <property type="project" value="UniProtKB-ARBA"/>
</dbReference>
<feature type="domain" description="AB hydrolase-1" evidence="3">
    <location>
        <begin position="46"/>
        <end position="197"/>
    </location>
</feature>
<name>H0E6A4_9ACTN</name>
<dbReference type="AlphaFoldDB" id="H0E6A4"/>
<dbReference type="PANTHER" id="PTHR43329">
    <property type="entry name" value="EPOXIDE HYDROLASE"/>
    <property type="match status" value="1"/>
</dbReference>
<evidence type="ECO:0000259" key="3">
    <source>
        <dbReference type="Pfam" id="PF00561"/>
    </source>
</evidence>
<dbReference type="Proteomes" id="UP000005143">
    <property type="component" value="Unassembled WGS sequence"/>
</dbReference>
<dbReference type="InterPro" id="IPR029058">
    <property type="entry name" value="AB_hydrolase_fold"/>
</dbReference>
<feature type="transmembrane region" description="Helical" evidence="2">
    <location>
        <begin position="182"/>
        <end position="201"/>
    </location>
</feature>
<dbReference type="EMBL" id="AGUD01000201">
    <property type="protein sequence ID" value="EHN10802.1"/>
    <property type="molecule type" value="Genomic_DNA"/>
</dbReference>
<reference evidence="4 5" key="1">
    <citation type="journal article" date="2013" name="Biodegradation">
        <title>Quantitative proteomic analysis of ibuprofen-degrading Patulibacter sp. strain I11.</title>
        <authorList>
            <person name="Almeida B."/>
            <person name="Kjeldal H."/>
            <person name="Lolas I."/>
            <person name="Knudsen A.D."/>
            <person name="Carvalho G."/>
            <person name="Nielsen K.L."/>
            <person name="Barreto Crespo M.T."/>
            <person name="Stensballe A."/>
            <person name="Nielsen J.L."/>
        </authorList>
    </citation>
    <scope>NUCLEOTIDE SEQUENCE [LARGE SCALE GENOMIC DNA]</scope>
    <source>
        <strain evidence="4 5">I11</strain>
    </source>
</reference>
<keyword evidence="2" id="KW-0812">Transmembrane</keyword>
<dbReference type="PATRIC" id="fig|1097667.3.peg.2335"/>
<comment type="caution">
    <text evidence="4">The sequence shown here is derived from an EMBL/GenBank/DDBJ whole genome shotgun (WGS) entry which is preliminary data.</text>
</comment>
<gene>
    <name evidence="4" type="ORF">PAI11_23540</name>
</gene>
<evidence type="ECO:0000256" key="1">
    <source>
        <dbReference type="SAM" id="MobiDB-lite"/>
    </source>
</evidence>
<proteinExistence type="predicted"/>
<dbReference type="InterPro" id="IPR000073">
    <property type="entry name" value="AB_hydrolase_1"/>
</dbReference>
<protein>
    <submittedName>
        <fullName evidence="4">Oxidoreductase putative</fullName>
    </submittedName>
</protein>
<evidence type="ECO:0000313" key="4">
    <source>
        <dbReference type="EMBL" id="EHN10802.1"/>
    </source>
</evidence>
<dbReference type="SUPFAM" id="SSF53474">
    <property type="entry name" value="alpha/beta-Hydrolases"/>
    <property type="match status" value="1"/>
</dbReference>
<organism evidence="4 5">
    <name type="scientific">Patulibacter medicamentivorans</name>
    <dbReference type="NCBI Taxonomy" id="1097667"/>
    <lineage>
        <taxon>Bacteria</taxon>
        <taxon>Bacillati</taxon>
        <taxon>Actinomycetota</taxon>
        <taxon>Thermoleophilia</taxon>
        <taxon>Solirubrobacterales</taxon>
        <taxon>Patulibacteraceae</taxon>
        <taxon>Patulibacter</taxon>
    </lineage>
</organism>